<evidence type="ECO:0000256" key="2">
    <source>
        <dbReference type="SAM" id="MobiDB-lite"/>
    </source>
</evidence>
<feature type="compositionally biased region" description="Low complexity" evidence="2">
    <location>
        <begin position="796"/>
        <end position="806"/>
    </location>
</feature>
<keyword evidence="5" id="KW-1185">Reference proteome</keyword>
<dbReference type="GO" id="GO:0005938">
    <property type="term" value="C:cell cortex"/>
    <property type="evidence" value="ECO:0007669"/>
    <property type="project" value="TreeGrafter"/>
</dbReference>
<feature type="compositionally biased region" description="Polar residues" evidence="2">
    <location>
        <begin position="572"/>
        <end position="595"/>
    </location>
</feature>
<feature type="region of interest" description="Disordered" evidence="2">
    <location>
        <begin position="506"/>
        <end position="548"/>
    </location>
</feature>
<feature type="compositionally biased region" description="Low complexity" evidence="2">
    <location>
        <begin position="101"/>
        <end position="111"/>
    </location>
</feature>
<feature type="compositionally biased region" description="Polar residues" evidence="2">
    <location>
        <begin position="601"/>
        <end position="611"/>
    </location>
</feature>
<dbReference type="InterPro" id="IPR000198">
    <property type="entry name" value="RhoGAP_dom"/>
</dbReference>
<feature type="region of interest" description="Disordered" evidence="2">
    <location>
        <begin position="572"/>
        <end position="611"/>
    </location>
</feature>
<dbReference type="GO" id="GO:0007165">
    <property type="term" value="P:signal transduction"/>
    <property type="evidence" value="ECO:0007669"/>
    <property type="project" value="InterPro"/>
</dbReference>
<dbReference type="EMBL" id="CCBN010000004">
    <property type="protein sequence ID" value="CDO52967.1"/>
    <property type="molecule type" value="Genomic_DNA"/>
</dbReference>
<dbReference type="Proteomes" id="UP000242525">
    <property type="component" value="Unassembled WGS sequence"/>
</dbReference>
<feature type="region of interest" description="Disordered" evidence="2">
    <location>
        <begin position="958"/>
        <end position="1009"/>
    </location>
</feature>
<feature type="compositionally biased region" description="Low complexity" evidence="2">
    <location>
        <begin position="366"/>
        <end position="380"/>
    </location>
</feature>
<feature type="region of interest" description="Disordered" evidence="2">
    <location>
        <begin position="309"/>
        <end position="397"/>
    </location>
</feature>
<gene>
    <name evidence="4" type="ORF">BN980_GECA04s02210g</name>
</gene>
<dbReference type="InterPro" id="IPR051025">
    <property type="entry name" value="RhoGAP"/>
</dbReference>
<feature type="region of interest" description="Disordered" evidence="2">
    <location>
        <begin position="709"/>
        <end position="811"/>
    </location>
</feature>
<feature type="compositionally biased region" description="Polar residues" evidence="2">
    <location>
        <begin position="752"/>
        <end position="765"/>
    </location>
</feature>
<sequence>MTEGLGVSPPSKPSFKTFIKQFTQRPNSSKEDELLSTSPPVSLSISPPPSRNQRPQLQHKSRSSSAIITVNNNNSNNNSNNNNSTSHHHHHHHHHHHDSFHNTLNINNISGSPPPSSTMGSYNNLDLDSNGIFGVPLEDSVKYASATINIRDKNNQSAVGKIPILVANCAKFLKRDATKTEGIFRVSGSARRIKELQAILTDPKQNFGKDLDWTPYTVHDAANILRRYLNHLPEPIIPLKFYEKFRNPLFKYPSVIEHLQGGNAISATTPPSSTTISPLIKTVEDAATGAATLPSIPSVISSLETSKGFQSTHSELPTVKENIEEPTVEKPSTSPSQESDKASKNTLEESKPETEKTSDPVVDPETTATSPLNSETTTTTAKNNANDKEDVKESSVPAPLSAEELTLMNETKLAIKDYCELIDQLPILNQQLLLYILDLLYTFSKESEYNLMPAVNLASIFQPSILSHPSHNMAPQQYHLSRAVTQFLIENFLQLTISVRTWISNSNTNGSNDSSNTRNLTPGHRTSGALPITQRRHSKSMSSVTIPSNVKDLIKDPVDPLNSASGINSNLYPNSVSNNNQDGQFFKSTVGNNPTPVRKSSIPQNDGSASIISATSGRNSPALSPMVSPSEKPIAGFFQALKRGASLSRRRTSSTSTTSSSVLGLDHSNSSASSLPRQTVYSQNLRTSSIPNSIHQLSEADEIVATATTTETTPVVTTDDAKPPQKSLSSATITPTRRTSNNQVEGTKIPVITTTSMGDKSSTVGNPCVLSETESEHETSQSERTENKTKKHRRSISSLLSRRSGSPALNLGQSSAFKTIDNHRLYNSLSELPVSIDSALASPSIRSERALSPSENSLGTSPKTTKSLAFFAGGLSNDSSSSVGIESDDDGFSYSGAKNFSASPGASSSTNKKVNSRWRRSLMKFNIPVQSPDITEEHVSSPLYSYDPKHAASLDQMLSPAMSPPEPTGSPGTRLMRKFNRRKRDSRILNDESATSATAADTSDSGFSN</sequence>
<feature type="compositionally biased region" description="Basic residues" evidence="2">
    <location>
        <begin position="975"/>
        <end position="985"/>
    </location>
</feature>
<keyword evidence="1" id="KW-0343">GTPase activation</keyword>
<evidence type="ECO:0000259" key="3">
    <source>
        <dbReference type="PROSITE" id="PS50238"/>
    </source>
</evidence>
<dbReference type="GO" id="GO:0060237">
    <property type="term" value="P:regulation of fungal-type cell wall organization"/>
    <property type="evidence" value="ECO:0007669"/>
    <property type="project" value="TreeGrafter"/>
</dbReference>
<feature type="region of interest" description="Disordered" evidence="2">
    <location>
        <begin position="645"/>
        <end position="680"/>
    </location>
</feature>
<protein>
    <submittedName>
        <fullName evidence="4">Similar to Saccharomyces cerevisiae YDR389W SAC7 GTPase activating protein (GAP) for Rho1p, involved in signaling to the actin cytoskeleton</fullName>
    </submittedName>
</protein>
<reference evidence="4" key="1">
    <citation type="submission" date="2014-03" db="EMBL/GenBank/DDBJ databases">
        <authorList>
            <person name="Casaregola S."/>
        </authorList>
    </citation>
    <scope>NUCLEOTIDE SEQUENCE [LARGE SCALE GENOMIC DNA]</scope>
    <source>
        <strain evidence="4">CLIB 918</strain>
    </source>
</reference>
<feature type="compositionally biased region" description="Low complexity" evidence="2">
    <location>
        <begin position="993"/>
        <end position="1009"/>
    </location>
</feature>
<feature type="domain" description="Rho-GAP" evidence="3">
    <location>
        <begin position="135"/>
        <end position="496"/>
    </location>
</feature>
<dbReference type="OrthoDB" id="3196451at2759"/>
<feature type="compositionally biased region" description="Low complexity" evidence="2">
    <location>
        <begin position="506"/>
        <end position="516"/>
    </location>
</feature>
<feature type="compositionally biased region" description="Basic and acidic residues" evidence="2">
    <location>
        <begin position="338"/>
        <end position="358"/>
    </location>
</feature>
<feature type="compositionally biased region" description="Polar residues" evidence="2">
    <location>
        <begin position="726"/>
        <end position="745"/>
    </location>
</feature>
<dbReference type="PANTHER" id="PTHR15228">
    <property type="entry name" value="SPERMATHECAL PHYSIOLOGY VARIANT"/>
    <property type="match status" value="1"/>
</dbReference>
<dbReference type="SMART" id="SM00324">
    <property type="entry name" value="RhoGAP"/>
    <property type="match status" value="1"/>
</dbReference>
<dbReference type="PROSITE" id="PS50238">
    <property type="entry name" value="RHOGAP"/>
    <property type="match status" value="1"/>
</dbReference>
<comment type="caution">
    <text evidence="4">The sequence shown here is derived from an EMBL/GenBank/DDBJ whole genome shotgun (WGS) entry which is preliminary data.</text>
</comment>
<dbReference type="Pfam" id="PF00620">
    <property type="entry name" value="RhoGAP"/>
    <property type="match status" value="2"/>
</dbReference>
<evidence type="ECO:0000313" key="4">
    <source>
        <dbReference type="EMBL" id="CDO52967.1"/>
    </source>
</evidence>
<name>A0A0J9X716_GEOCN</name>
<feature type="compositionally biased region" description="Basic residues" evidence="2">
    <location>
        <begin position="86"/>
        <end position="98"/>
    </location>
</feature>
<dbReference type="InterPro" id="IPR008936">
    <property type="entry name" value="Rho_GTPase_activation_prot"/>
</dbReference>
<proteinExistence type="predicted"/>
<organism evidence="4 5">
    <name type="scientific">Geotrichum candidum</name>
    <name type="common">Oospora lactis</name>
    <name type="synonym">Dipodascus geotrichum</name>
    <dbReference type="NCBI Taxonomy" id="1173061"/>
    <lineage>
        <taxon>Eukaryota</taxon>
        <taxon>Fungi</taxon>
        <taxon>Dikarya</taxon>
        <taxon>Ascomycota</taxon>
        <taxon>Saccharomycotina</taxon>
        <taxon>Dipodascomycetes</taxon>
        <taxon>Dipodascales</taxon>
        <taxon>Dipodascaceae</taxon>
        <taxon>Geotrichum</taxon>
    </lineage>
</organism>
<evidence type="ECO:0000256" key="1">
    <source>
        <dbReference type="ARBA" id="ARBA00022468"/>
    </source>
</evidence>
<feature type="compositionally biased region" description="Basic and acidic residues" evidence="2">
    <location>
        <begin position="774"/>
        <end position="788"/>
    </location>
</feature>
<dbReference type="PANTHER" id="PTHR15228:SF25">
    <property type="entry name" value="F-BAR DOMAIN-CONTAINING PROTEIN"/>
    <property type="match status" value="1"/>
</dbReference>
<feature type="compositionally biased region" description="Low complexity" evidence="2">
    <location>
        <begin position="709"/>
        <end position="718"/>
    </location>
</feature>
<dbReference type="GO" id="GO:0005096">
    <property type="term" value="F:GTPase activator activity"/>
    <property type="evidence" value="ECO:0007669"/>
    <property type="project" value="UniProtKB-KW"/>
</dbReference>
<accession>A0A0J9X716</accession>
<feature type="compositionally biased region" description="Low complexity" evidence="2">
    <location>
        <begin position="35"/>
        <end position="45"/>
    </location>
</feature>
<dbReference type="AlphaFoldDB" id="A0A0J9X716"/>
<feature type="region of interest" description="Disordered" evidence="2">
    <location>
        <begin position="1"/>
        <end position="123"/>
    </location>
</feature>
<feature type="compositionally biased region" description="Low complexity" evidence="2">
    <location>
        <begin position="71"/>
        <end position="85"/>
    </location>
</feature>
<feature type="compositionally biased region" description="Polar residues" evidence="2">
    <location>
        <begin position="667"/>
        <end position="680"/>
    </location>
</feature>
<dbReference type="Gene3D" id="1.10.555.10">
    <property type="entry name" value="Rho GTPase activation protein"/>
    <property type="match status" value="1"/>
</dbReference>
<dbReference type="SUPFAM" id="SSF48350">
    <property type="entry name" value="GTPase activation domain, GAP"/>
    <property type="match status" value="1"/>
</dbReference>
<evidence type="ECO:0000313" key="5">
    <source>
        <dbReference type="Proteomes" id="UP000242525"/>
    </source>
</evidence>
<dbReference type="STRING" id="1173061.A0A0J9X716"/>